<organism evidence="1 2">
    <name type="scientific">Rhodovulum steppense</name>
    <dbReference type="NCBI Taxonomy" id="540251"/>
    <lineage>
        <taxon>Bacteria</taxon>
        <taxon>Pseudomonadati</taxon>
        <taxon>Pseudomonadota</taxon>
        <taxon>Alphaproteobacteria</taxon>
        <taxon>Rhodobacterales</taxon>
        <taxon>Paracoccaceae</taxon>
        <taxon>Rhodovulum</taxon>
    </lineage>
</organism>
<gene>
    <name evidence="1" type="ORF">EV216_105118</name>
</gene>
<evidence type="ECO:0000313" key="2">
    <source>
        <dbReference type="Proteomes" id="UP000295277"/>
    </source>
</evidence>
<reference evidence="1 2" key="1">
    <citation type="submission" date="2019-03" db="EMBL/GenBank/DDBJ databases">
        <title>Genomic Encyclopedia of Type Strains, Phase IV (KMG-IV): sequencing the most valuable type-strain genomes for metagenomic binning, comparative biology and taxonomic classification.</title>
        <authorList>
            <person name="Goeker M."/>
        </authorList>
    </citation>
    <scope>NUCLEOTIDE SEQUENCE [LARGE SCALE GENOMIC DNA]</scope>
    <source>
        <strain evidence="1 2">DSM 21153</strain>
    </source>
</reference>
<comment type="caution">
    <text evidence="1">The sequence shown here is derived from an EMBL/GenBank/DDBJ whole genome shotgun (WGS) entry which is preliminary data.</text>
</comment>
<name>A0A4R1YZ74_9RHOB</name>
<proteinExistence type="predicted"/>
<dbReference type="OrthoDB" id="7873703at2"/>
<evidence type="ECO:0000313" key="1">
    <source>
        <dbReference type="EMBL" id="TCM86153.1"/>
    </source>
</evidence>
<dbReference type="EMBL" id="SLVM01000005">
    <property type="protein sequence ID" value="TCM86153.1"/>
    <property type="molecule type" value="Genomic_DNA"/>
</dbReference>
<dbReference type="AlphaFoldDB" id="A0A4R1YZ74"/>
<protein>
    <submittedName>
        <fullName evidence="1">Uncharacterized protein</fullName>
    </submittedName>
</protein>
<dbReference type="Proteomes" id="UP000295277">
    <property type="component" value="Unassembled WGS sequence"/>
</dbReference>
<accession>A0A4R1YZ74</accession>
<sequence>MPRTLFKVMIPERRGTLPVFLCLRLADDWGEPRPWKADNQTLPYIGWHITRRENGRLLTVLLGPLALLAATPPAPKEAAGPGAVHPQV</sequence>
<dbReference type="RefSeq" id="WP_132693948.1">
    <property type="nucleotide sequence ID" value="NZ_SLVM01000005.1"/>
</dbReference>
<keyword evidence="2" id="KW-1185">Reference proteome</keyword>